<feature type="domain" description="Gfo/Idh/MocA-like oxidoreductase N-terminal" evidence="3">
    <location>
        <begin position="28"/>
        <end position="144"/>
    </location>
</feature>
<sequence length="359" mass="39749">MPSQPKTEHQFSQVPYLPRDPKKYSPQIALVGCGGITEHHLTAYRDAGYHVTALCDVNRENAEKRRLAFYPEAQVFTDYRKVLKLPDIEVVDVTTHPDIRPPIIEDCLKAGKHVLSQKPFVLDLDIGEQLADLADKSGVLLAVNQNGRWAPHFSYLREVAHSGLIGEIAGVHCGVHWDHSWVQGTAFENVEQLILYDFAIHWFDFLTAVMGDRIPERVYASTASTGSQQIKPALLGQALIEYEHSQATLVFDAHVPSGGWDRTLISGSRGLIRSAGINLAGQKIEIITDEGIISPKIQGTWFPDGFHGTMGELLCAIEENRQPSHNARNNLRSLELCFAAVASSLSHEPVVPGTVRKLL</sequence>
<protein>
    <submittedName>
        <fullName evidence="5">Putative oxidoreductase YvaA</fullName>
        <ecNumber evidence="5">1.-.-.-</ecNumber>
    </submittedName>
</protein>
<dbReference type="RefSeq" id="WP_168205093.1">
    <property type="nucleotide sequence ID" value="NZ_CP042913.1"/>
</dbReference>
<dbReference type="Proteomes" id="UP000323917">
    <property type="component" value="Chromosome"/>
</dbReference>
<evidence type="ECO:0000313" key="6">
    <source>
        <dbReference type="Proteomes" id="UP000323917"/>
    </source>
</evidence>
<keyword evidence="6" id="KW-1185">Reference proteome</keyword>
<dbReference type="SUPFAM" id="SSF51735">
    <property type="entry name" value="NAD(P)-binding Rossmann-fold domains"/>
    <property type="match status" value="1"/>
</dbReference>
<evidence type="ECO:0000256" key="1">
    <source>
        <dbReference type="ARBA" id="ARBA00010928"/>
    </source>
</evidence>
<reference evidence="5 6" key="1">
    <citation type="submission" date="2019-08" db="EMBL/GenBank/DDBJ databases">
        <title>Deep-cultivation of Planctomycetes and their phenomic and genomic characterization uncovers novel biology.</title>
        <authorList>
            <person name="Wiegand S."/>
            <person name="Jogler M."/>
            <person name="Boedeker C."/>
            <person name="Pinto D."/>
            <person name="Vollmers J."/>
            <person name="Rivas-Marin E."/>
            <person name="Kohn T."/>
            <person name="Peeters S.H."/>
            <person name="Heuer A."/>
            <person name="Rast P."/>
            <person name="Oberbeckmann S."/>
            <person name="Bunk B."/>
            <person name="Jeske O."/>
            <person name="Meyerdierks A."/>
            <person name="Storesund J.E."/>
            <person name="Kallscheuer N."/>
            <person name="Luecker S."/>
            <person name="Lage O.M."/>
            <person name="Pohl T."/>
            <person name="Merkel B.J."/>
            <person name="Hornburger P."/>
            <person name="Mueller R.-W."/>
            <person name="Bruemmer F."/>
            <person name="Labrenz M."/>
            <person name="Spormann A.M."/>
            <person name="Op den Camp H."/>
            <person name="Overmann J."/>
            <person name="Amann R."/>
            <person name="Jetten M.S.M."/>
            <person name="Mascher T."/>
            <person name="Medema M.H."/>
            <person name="Devos D.P."/>
            <person name="Kaster A.-K."/>
            <person name="Ovreas L."/>
            <person name="Rohde M."/>
            <person name="Galperin M.Y."/>
            <person name="Jogler C."/>
        </authorList>
    </citation>
    <scope>NUCLEOTIDE SEQUENCE [LARGE SCALE GENOMIC DNA]</scope>
    <source>
        <strain evidence="5 6">Pr1d</strain>
    </source>
</reference>
<evidence type="ECO:0000256" key="2">
    <source>
        <dbReference type="ARBA" id="ARBA00023002"/>
    </source>
</evidence>
<proteinExistence type="inferred from homology"/>
<dbReference type="Pfam" id="PF01408">
    <property type="entry name" value="GFO_IDH_MocA"/>
    <property type="match status" value="1"/>
</dbReference>
<keyword evidence="2 5" id="KW-0560">Oxidoreductase</keyword>
<dbReference type="Gene3D" id="3.40.50.720">
    <property type="entry name" value="NAD(P)-binding Rossmann-like Domain"/>
    <property type="match status" value="1"/>
</dbReference>
<organism evidence="5 6">
    <name type="scientific">Bythopirellula goksoeyrii</name>
    <dbReference type="NCBI Taxonomy" id="1400387"/>
    <lineage>
        <taxon>Bacteria</taxon>
        <taxon>Pseudomonadati</taxon>
        <taxon>Planctomycetota</taxon>
        <taxon>Planctomycetia</taxon>
        <taxon>Pirellulales</taxon>
        <taxon>Lacipirellulaceae</taxon>
        <taxon>Bythopirellula</taxon>
    </lineage>
</organism>
<feature type="domain" description="GFO/IDH/MocA-like oxidoreductase" evidence="4">
    <location>
        <begin position="154"/>
        <end position="272"/>
    </location>
</feature>
<evidence type="ECO:0000313" key="5">
    <source>
        <dbReference type="EMBL" id="QEG34114.1"/>
    </source>
</evidence>
<comment type="similarity">
    <text evidence="1">Belongs to the Gfo/Idh/MocA family.</text>
</comment>
<dbReference type="InterPro" id="IPR055170">
    <property type="entry name" value="GFO_IDH_MocA-like_dom"/>
</dbReference>
<evidence type="ECO:0000259" key="4">
    <source>
        <dbReference type="Pfam" id="PF22725"/>
    </source>
</evidence>
<dbReference type="Pfam" id="PF22725">
    <property type="entry name" value="GFO_IDH_MocA_C3"/>
    <property type="match status" value="1"/>
</dbReference>
<dbReference type="AlphaFoldDB" id="A0A5B9Q4Z8"/>
<dbReference type="InterPro" id="IPR036291">
    <property type="entry name" value="NAD(P)-bd_dom_sf"/>
</dbReference>
<dbReference type="EMBL" id="CP042913">
    <property type="protein sequence ID" value="QEG34114.1"/>
    <property type="molecule type" value="Genomic_DNA"/>
</dbReference>
<gene>
    <name evidence="5" type="primary">yvaA_2</name>
    <name evidence="5" type="ORF">Pr1d_13860</name>
</gene>
<dbReference type="SUPFAM" id="SSF55347">
    <property type="entry name" value="Glyceraldehyde-3-phosphate dehydrogenase-like, C-terminal domain"/>
    <property type="match status" value="1"/>
</dbReference>
<name>A0A5B9Q4Z8_9BACT</name>
<dbReference type="KEGG" id="bgok:Pr1d_13860"/>
<dbReference type="GO" id="GO:0016491">
    <property type="term" value="F:oxidoreductase activity"/>
    <property type="evidence" value="ECO:0007669"/>
    <property type="project" value="UniProtKB-KW"/>
</dbReference>
<dbReference type="Gene3D" id="3.30.360.10">
    <property type="entry name" value="Dihydrodipicolinate Reductase, domain 2"/>
    <property type="match status" value="1"/>
</dbReference>
<accession>A0A5B9Q4Z8</accession>
<dbReference type="EC" id="1.-.-.-" evidence="5"/>
<dbReference type="InterPro" id="IPR051317">
    <property type="entry name" value="Gfo/Idh/MocA_oxidoreduct"/>
</dbReference>
<dbReference type="InterPro" id="IPR000683">
    <property type="entry name" value="Gfo/Idh/MocA-like_OxRdtase_N"/>
</dbReference>
<evidence type="ECO:0000259" key="3">
    <source>
        <dbReference type="Pfam" id="PF01408"/>
    </source>
</evidence>
<dbReference type="PANTHER" id="PTHR43708">
    <property type="entry name" value="CONSERVED EXPRESSED OXIDOREDUCTASE (EUROFUNG)"/>
    <property type="match status" value="1"/>
</dbReference>
<dbReference type="GO" id="GO:0000166">
    <property type="term" value="F:nucleotide binding"/>
    <property type="evidence" value="ECO:0007669"/>
    <property type="project" value="InterPro"/>
</dbReference>
<dbReference type="PANTHER" id="PTHR43708:SF5">
    <property type="entry name" value="CONSERVED EXPRESSED OXIDOREDUCTASE (EUROFUNG)-RELATED"/>
    <property type="match status" value="1"/>
</dbReference>